<accession>A0A8J8Q1Z9</accession>
<evidence type="ECO:0000313" key="7">
    <source>
        <dbReference type="Proteomes" id="UP000766904"/>
    </source>
</evidence>
<reference evidence="6" key="1">
    <citation type="submission" date="2017-11" db="EMBL/GenBank/DDBJ databases">
        <authorList>
            <person name="Kajale S.C."/>
            <person name="Sharma A."/>
        </authorList>
    </citation>
    <scope>NUCLEOTIDE SEQUENCE</scope>
    <source>
        <strain evidence="6">LS1_42</strain>
    </source>
</reference>
<dbReference type="Pfam" id="PF07681">
    <property type="entry name" value="DoxX"/>
    <property type="match status" value="1"/>
</dbReference>
<dbReference type="OrthoDB" id="340328at2157"/>
<proteinExistence type="predicted"/>
<evidence type="ECO:0000256" key="4">
    <source>
        <dbReference type="ARBA" id="ARBA00023136"/>
    </source>
</evidence>
<protein>
    <submittedName>
        <fullName evidence="6">DoxX family protein</fullName>
    </submittedName>
</protein>
<organism evidence="6 7">
    <name type="scientific">Natronococcus pandeyae</name>
    <dbReference type="NCBI Taxonomy" id="2055836"/>
    <lineage>
        <taxon>Archaea</taxon>
        <taxon>Methanobacteriati</taxon>
        <taxon>Methanobacteriota</taxon>
        <taxon>Stenosarchaea group</taxon>
        <taxon>Halobacteria</taxon>
        <taxon>Halobacteriales</taxon>
        <taxon>Natrialbaceae</taxon>
        <taxon>Natronococcus</taxon>
    </lineage>
</organism>
<dbReference type="RefSeq" id="WP_148860440.1">
    <property type="nucleotide sequence ID" value="NZ_PHNJ01000020.1"/>
</dbReference>
<keyword evidence="2" id="KW-0812">Transmembrane</keyword>
<evidence type="ECO:0000256" key="5">
    <source>
        <dbReference type="SAM" id="MobiDB-lite"/>
    </source>
</evidence>
<dbReference type="InterPro" id="IPR032808">
    <property type="entry name" value="DoxX"/>
</dbReference>
<dbReference type="AlphaFoldDB" id="A0A8J8Q1Z9"/>
<evidence type="ECO:0000313" key="6">
    <source>
        <dbReference type="EMBL" id="TYL36269.1"/>
    </source>
</evidence>
<feature type="compositionally biased region" description="Low complexity" evidence="5">
    <location>
        <begin position="1"/>
        <end position="28"/>
    </location>
</feature>
<dbReference type="Proteomes" id="UP000766904">
    <property type="component" value="Unassembled WGS sequence"/>
</dbReference>
<keyword evidence="4" id="KW-0472">Membrane</keyword>
<gene>
    <name evidence="6" type="ORF">CV102_23605</name>
</gene>
<dbReference type="EMBL" id="PHNJ01000020">
    <property type="protein sequence ID" value="TYL36269.1"/>
    <property type="molecule type" value="Genomic_DNA"/>
</dbReference>
<sequence length="164" mass="17542">MSLASRLTSRSASDSAEQPEAPAEQPEAPAEPPDDENSLTDTALFRLGRVLFGGVLAFNAIDNLRNLEERIGYAEFKDAPEPERTVPAASVGLLLGGLGIVLWKLPAAAALGIAGFLAGTTPVMHDFWNQDGPEEKQQEQIHFLKNTALFGAALAFARVARRST</sequence>
<evidence type="ECO:0000256" key="1">
    <source>
        <dbReference type="ARBA" id="ARBA00004141"/>
    </source>
</evidence>
<evidence type="ECO:0000256" key="3">
    <source>
        <dbReference type="ARBA" id="ARBA00022989"/>
    </source>
</evidence>
<keyword evidence="3" id="KW-1133">Transmembrane helix</keyword>
<name>A0A8J8Q1Z9_9EURY</name>
<keyword evidence="7" id="KW-1185">Reference proteome</keyword>
<feature type="region of interest" description="Disordered" evidence="5">
    <location>
        <begin position="1"/>
        <end position="39"/>
    </location>
</feature>
<dbReference type="GO" id="GO:0016020">
    <property type="term" value="C:membrane"/>
    <property type="evidence" value="ECO:0007669"/>
    <property type="project" value="UniProtKB-SubCell"/>
</dbReference>
<evidence type="ECO:0000256" key="2">
    <source>
        <dbReference type="ARBA" id="ARBA00022692"/>
    </source>
</evidence>
<comment type="subcellular location">
    <subcellularLocation>
        <location evidence="1">Membrane</location>
        <topology evidence="1">Multi-pass membrane protein</topology>
    </subcellularLocation>
</comment>
<comment type="caution">
    <text evidence="6">The sequence shown here is derived from an EMBL/GenBank/DDBJ whole genome shotgun (WGS) entry which is preliminary data.</text>
</comment>